<evidence type="ECO:0000313" key="1">
    <source>
        <dbReference type="EMBL" id="ALU12440.1"/>
    </source>
</evidence>
<dbReference type="EMBL" id="CP006867">
    <property type="protein sequence ID" value="ALU12440.1"/>
    <property type="molecule type" value="Genomic_DNA"/>
</dbReference>
<dbReference type="InterPro" id="IPR036504">
    <property type="entry name" value="CGI121/TPRKB_sf"/>
</dbReference>
<dbReference type="Proteomes" id="UP000060778">
    <property type="component" value="Chromosome"/>
</dbReference>
<evidence type="ECO:0000313" key="2">
    <source>
        <dbReference type="Proteomes" id="UP000060778"/>
    </source>
</evidence>
<reference evidence="1 2" key="1">
    <citation type="submission" date="2013-11" db="EMBL/GenBank/DDBJ databases">
        <title>Comparative genomics of Ignicoccus.</title>
        <authorList>
            <person name="Podar M."/>
        </authorList>
    </citation>
    <scope>NUCLEOTIDE SEQUENCE [LARGE SCALE GENOMIC DNA]</scope>
    <source>
        <strain evidence="1 2">DSM 13165</strain>
    </source>
</reference>
<dbReference type="Gene3D" id="3.30.2380.10">
    <property type="entry name" value="CGI121/TPRKB"/>
    <property type="match status" value="1"/>
</dbReference>
<gene>
    <name evidence="1" type="ORF">EYM_03745</name>
</gene>
<organism evidence="1 2">
    <name type="scientific">Ignicoccus islandicus DSM 13165</name>
    <dbReference type="NCBI Taxonomy" id="940295"/>
    <lineage>
        <taxon>Archaea</taxon>
        <taxon>Thermoproteota</taxon>
        <taxon>Thermoprotei</taxon>
        <taxon>Desulfurococcales</taxon>
        <taxon>Desulfurococcaceae</taxon>
        <taxon>Ignicoccus</taxon>
    </lineage>
</organism>
<dbReference type="AlphaFoldDB" id="A0A0U3F8X0"/>
<proteinExistence type="predicted"/>
<sequence>MRLAALMAFEDFKYGCTISRNFPIEVLLYYHLTTQISKALELSRKEIEGEKTAYFADIEIPPETLWVTDLTPNICLYKLVERSWISKAMQIRYYKRKRCKK</sequence>
<dbReference type="SUPFAM" id="SSF143870">
    <property type="entry name" value="PF0523-like"/>
    <property type="match status" value="1"/>
</dbReference>
<keyword evidence="2" id="KW-1185">Reference proteome</keyword>
<protein>
    <submittedName>
        <fullName evidence="1">Uncharacterized protein</fullName>
    </submittedName>
</protein>
<dbReference type="STRING" id="940295.EYM_03745"/>
<name>A0A0U3F8X0_9CREN</name>
<dbReference type="KEGG" id="iis:EYM_03745"/>
<accession>A0A0U3F8X0</accession>